<name>A0ABU4FZF2_9BACL</name>
<keyword evidence="6" id="KW-1185">Reference proteome</keyword>
<feature type="domain" description="CHY-type" evidence="4">
    <location>
        <begin position="12"/>
        <end position="93"/>
    </location>
</feature>
<dbReference type="InterPro" id="IPR008913">
    <property type="entry name" value="Znf_CHY"/>
</dbReference>
<reference evidence="5 6" key="1">
    <citation type="submission" date="2023-06" db="EMBL/GenBank/DDBJ databases">
        <title>Sporosarcina sp. nov., isolated from Korean traditional fermented seafood 'Jeotgal'.</title>
        <authorList>
            <person name="Yang A.-I."/>
            <person name="Shin N.-R."/>
        </authorList>
    </citation>
    <scope>NUCLEOTIDE SEQUENCE [LARGE SCALE GENOMIC DNA]</scope>
    <source>
        <strain evidence="5 6">KCTC3840</strain>
    </source>
</reference>
<comment type="caution">
    <text evidence="5">The sequence shown here is derived from an EMBL/GenBank/DDBJ whole genome shotgun (WGS) entry which is preliminary data.</text>
</comment>
<dbReference type="InterPro" id="IPR037274">
    <property type="entry name" value="Znf_CHY_sf"/>
</dbReference>
<keyword evidence="1" id="KW-0479">Metal-binding</keyword>
<evidence type="ECO:0000259" key="4">
    <source>
        <dbReference type="PROSITE" id="PS51266"/>
    </source>
</evidence>
<dbReference type="SUPFAM" id="SSF161219">
    <property type="entry name" value="CHY zinc finger-like"/>
    <property type="match status" value="1"/>
</dbReference>
<dbReference type="RefSeq" id="WP_317934994.1">
    <property type="nucleotide sequence ID" value="NZ_JAUBDH010000003.1"/>
</dbReference>
<proteinExistence type="predicted"/>
<accession>A0ABU4FZF2</accession>
<gene>
    <name evidence="5" type="ORF">QT716_05190</name>
</gene>
<evidence type="ECO:0000256" key="1">
    <source>
        <dbReference type="ARBA" id="ARBA00022723"/>
    </source>
</evidence>
<evidence type="ECO:0000313" key="5">
    <source>
        <dbReference type="EMBL" id="MDW0109448.1"/>
    </source>
</evidence>
<dbReference type="Pfam" id="PF05495">
    <property type="entry name" value="zf-CHY"/>
    <property type="match status" value="1"/>
</dbReference>
<organism evidence="5 6">
    <name type="scientific">Sporosarcina aquimarina</name>
    <dbReference type="NCBI Taxonomy" id="114975"/>
    <lineage>
        <taxon>Bacteria</taxon>
        <taxon>Bacillati</taxon>
        <taxon>Bacillota</taxon>
        <taxon>Bacilli</taxon>
        <taxon>Bacillales</taxon>
        <taxon>Caryophanaceae</taxon>
        <taxon>Sporosarcina</taxon>
    </lineage>
</organism>
<dbReference type="PIRSF" id="PIRSF017292">
    <property type="entry name" value="UCP017292_Znf_CHY"/>
    <property type="match status" value="1"/>
</dbReference>
<dbReference type="EMBL" id="JAUBDH010000003">
    <property type="protein sequence ID" value="MDW0109448.1"/>
    <property type="molecule type" value="Genomic_DNA"/>
</dbReference>
<keyword evidence="3" id="KW-0862">Zinc</keyword>
<evidence type="ECO:0000313" key="6">
    <source>
        <dbReference type="Proteomes" id="UP001280629"/>
    </source>
</evidence>
<protein>
    <submittedName>
        <fullName evidence="5">CHY zinc finger protein</fullName>
    </submittedName>
</protein>
<dbReference type="InterPro" id="IPR016694">
    <property type="entry name" value="UCP017292"/>
</dbReference>
<keyword evidence="2" id="KW-0863">Zinc-finger</keyword>
<sequence>MNINGRVVIGEQVDLETRCAHFHKDIDRIAIKFYCCNQYFPCYQCHSQHGCGQLRRWPQTHFNEKAILCGTCGFELSINQYLGCASECPNCQSSFNPGCNAHTHLYFEVDRHT</sequence>
<evidence type="ECO:0000256" key="2">
    <source>
        <dbReference type="ARBA" id="ARBA00022771"/>
    </source>
</evidence>
<dbReference type="PROSITE" id="PS51266">
    <property type="entry name" value="ZF_CHY"/>
    <property type="match status" value="1"/>
</dbReference>
<evidence type="ECO:0000256" key="3">
    <source>
        <dbReference type="ARBA" id="ARBA00022833"/>
    </source>
</evidence>
<dbReference type="Proteomes" id="UP001280629">
    <property type="component" value="Unassembled WGS sequence"/>
</dbReference>